<sequence length="652" mass="71671">MCVVLSYPGVPSTKTPCLQGRTPNTNATLGTLLHNRISPNYSELYIANADGSNERLLLGSESVYDFRASWSADAKYVTFTSERRGDGQADVYRVAMNGSNVVNGSLELLVASEVKIMLMDIKTGRERNLTLSDTISRAASEAQPNGYFKPTWSPDGEWIVFTSDRNTPWRGHSDGAGWEHTQELSIYTVRPNGTDLRLVSSRANYTQGSPHFSPDGKRLVFYEGKTEDTYNARLQPDLLYGDVLNTSIVSVDFATGIDRVVHVNLTNAVGITPSYVTSDVIGYVVKLADSNGIFYQSLTGKNYTQYQTIPANTMTPALRSPSWSPDGKYVIFEKQGPTGGSTSTSKTQYSALWSFDREWDYRFTDVFPMGARSGCPHMAMSQQMEGPAGSSLMRLNMDGTDQITLFDPKLDGGINPAIASGYNARAYQGNWGPNDTNITFGYGAYFVARESEPGFIYSIGNNGTDLRLLAGNNITNYGFPSFNYDGSKVIFRTWPGTASNGSTIGSIGLAIVDVASLQITQLTTEWDNTPAFSPDGTKILFTRRTNWGNIGDNYDIFTMSTNGTNLTKLTPSVASDAHAVWTHDGRIAYSTAMYGFQQEANLYDDSMQPYAIIMVMDEDGSNKKALTNSLWEDAMPMFAPLTTMEGVCEDYY</sequence>
<dbReference type="Gene3D" id="2.120.10.30">
    <property type="entry name" value="TolB, C-terminal domain"/>
    <property type="match status" value="3"/>
</dbReference>
<dbReference type="PANTHER" id="PTHR32161:SF8">
    <property type="entry name" value="DPP6 N-TERMINAL DOMAIN-LIKE PROTEIN"/>
    <property type="match status" value="1"/>
</dbReference>
<comment type="caution">
    <text evidence="1">The sequence shown here is derived from an EMBL/GenBank/DDBJ whole genome shotgun (WGS) entry which is preliminary data.</text>
</comment>
<gene>
    <name evidence="1" type="ORF">HII31_02811</name>
</gene>
<dbReference type="Pfam" id="PF07676">
    <property type="entry name" value="PD40"/>
    <property type="match status" value="5"/>
</dbReference>
<proteinExistence type="predicted"/>
<dbReference type="InterPro" id="IPR011659">
    <property type="entry name" value="WD40"/>
</dbReference>
<dbReference type="SUPFAM" id="SSF82171">
    <property type="entry name" value="DPP6 N-terminal domain-like"/>
    <property type="match status" value="2"/>
</dbReference>
<name>A0A8H6VPJ1_9PEZI</name>
<organism evidence="1 2">
    <name type="scientific">Pseudocercospora fuligena</name>
    <dbReference type="NCBI Taxonomy" id="685502"/>
    <lineage>
        <taxon>Eukaryota</taxon>
        <taxon>Fungi</taxon>
        <taxon>Dikarya</taxon>
        <taxon>Ascomycota</taxon>
        <taxon>Pezizomycotina</taxon>
        <taxon>Dothideomycetes</taxon>
        <taxon>Dothideomycetidae</taxon>
        <taxon>Mycosphaerellales</taxon>
        <taxon>Mycosphaerellaceae</taxon>
        <taxon>Pseudocercospora</taxon>
    </lineage>
</organism>
<protein>
    <submittedName>
        <fullName evidence="1">Tol-Pal system protein TolB</fullName>
    </submittedName>
</protein>
<dbReference type="Proteomes" id="UP000660729">
    <property type="component" value="Unassembled WGS sequence"/>
</dbReference>
<evidence type="ECO:0000313" key="1">
    <source>
        <dbReference type="EMBL" id="KAF7195794.1"/>
    </source>
</evidence>
<keyword evidence="2" id="KW-1185">Reference proteome</keyword>
<dbReference type="OrthoDB" id="43744at2759"/>
<dbReference type="PANTHER" id="PTHR32161">
    <property type="entry name" value="DPP6 N-TERMINAL DOMAIN-LIKE PROTEIN"/>
    <property type="match status" value="1"/>
</dbReference>
<evidence type="ECO:0000313" key="2">
    <source>
        <dbReference type="Proteomes" id="UP000660729"/>
    </source>
</evidence>
<dbReference type="EMBL" id="JABCIY010000036">
    <property type="protein sequence ID" value="KAF7195794.1"/>
    <property type="molecule type" value="Genomic_DNA"/>
</dbReference>
<reference evidence="1" key="1">
    <citation type="submission" date="2020-04" db="EMBL/GenBank/DDBJ databases">
        <title>Draft genome resource of the tomato pathogen Pseudocercospora fuligena.</title>
        <authorList>
            <person name="Zaccaron A."/>
        </authorList>
    </citation>
    <scope>NUCLEOTIDE SEQUENCE</scope>
    <source>
        <strain evidence="1">PF001</strain>
    </source>
</reference>
<dbReference type="AlphaFoldDB" id="A0A8H6VPJ1"/>
<dbReference type="InterPro" id="IPR011042">
    <property type="entry name" value="6-blade_b-propeller_TolB-like"/>
</dbReference>
<accession>A0A8H6VPJ1</accession>